<organism evidence="2 3">
    <name type="scientific">Clostridium paridis</name>
    <dbReference type="NCBI Taxonomy" id="2803863"/>
    <lineage>
        <taxon>Bacteria</taxon>
        <taxon>Bacillati</taxon>
        <taxon>Bacillota</taxon>
        <taxon>Clostridia</taxon>
        <taxon>Eubacteriales</taxon>
        <taxon>Clostridiaceae</taxon>
        <taxon>Clostridium</taxon>
    </lineage>
</organism>
<protein>
    <submittedName>
        <fullName evidence="2">Lactate utilization protein</fullName>
    </submittedName>
</protein>
<comment type="caution">
    <text evidence="2">The sequence shown here is derived from an EMBL/GenBank/DDBJ whole genome shotgun (WGS) entry which is preliminary data.</text>
</comment>
<evidence type="ECO:0000313" key="2">
    <source>
        <dbReference type="EMBL" id="MBL4932241.1"/>
    </source>
</evidence>
<accession>A0A937FIT3</accession>
<keyword evidence="3" id="KW-1185">Reference proteome</keyword>
<dbReference type="RefSeq" id="WP_202767609.1">
    <property type="nucleotide sequence ID" value="NZ_JAESWA010000022.1"/>
</dbReference>
<sequence>MDKEKLDILKRNFELRNMEVKCFEILEDVKSEILNIISLDSSIGIGHSATLQRMNITEELLGRGNIIFDMELAKDKEECKILKRKALLTDWYITGSNAISVDGRIINIDHSGNRVAAINYGPDKVIIVVGINKIVDTWQKGIERVKNKACPLNAKRAGFNPPCVALNKCVDCTSEERVCNSLSIIEGQAVKGRIKIFIVNDNVGF</sequence>
<dbReference type="InterPro" id="IPR003741">
    <property type="entry name" value="LUD_dom"/>
</dbReference>
<evidence type="ECO:0000259" key="1">
    <source>
        <dbReference type="Pfam" id="PF02589"/>
    </source>
</evidence>
<dbReference type="AlphaFoldDB" id="A0A937FIT3"/>
<dbReference type="EMBL" id="JAESWA010000022">
    <property type="protein sequence ID" value="MBL4932241.1"/>
    <property type="molecule type" value="Genomic_DNA"/>
</dbReference>
<dbReference type="PANTHER" id="PTHR36179:SF2">
    <property type="entry name" value="LUD DOMAIN-CONTAINING PROTEIN"/>
    <property type="match status" value="1"/>
</dbReference>
<dbReference type="PANTHER" id="PTHR36179">
    <property type="entry name" value="LUD_DOM DOMAIN-CONTAINING PROTEIN"/>
    <property type="match status" value="1"/>
</dbReference>
<dbReference type="Proteomes" id="UP000623681">
    <property type="component" value="Unassembled WGS sequence"/>
</dbReference>
<gene>
    <name evidence="2" type="ORF">JK634_10520</name>
</gene>
<dbReference type="Pfam" id="PF02589">
    <property type="entry name" value="LUD_dom"/>
    <property type="match status" value="1"/>
</dbReference>
<feature type="domain" description="LUD" evidence="1">
    <location>
        <begin position="8"/>
        <end position="199"/>
    </location>
</feature>
<proteinExistence type="predicted"/>
<reference evidence="2" key="1">
    <citation type="submission" date="2021-01" db="EMBL/GenBank/DDBJ databases">
        <title>Genome public.</title>
        <authorList>
            <person name="Liu C."/>
            <person name="Sun Q."/>
        </authorList>
    </citation>
    <scope>NUCLEOTIDE SEQUENCE</scope>
    <source>
        <strain evidence="2">YIM B02565</strain>
    </source>
</reference>
<evidence type="ECO:0000313" key="3">
    <source>
        <dbReference type="Proteomes" id="UP000623681"/>
    </source>
</evidence>
<name>A0A937FIT3_9CLOT</name>